<evidence type="ECO:0000256" key="3">
    <source>
        <dbReference type="ARBA" id="ARBA00022475"/>
    </source>
</evidence>
<dbReference type="HAMAP" id="MF_01148">
    <property type="entry name" value="Lnt"/>
    <property type="match status" value="1"/>
</dbReference>
<evidence type="ECO:0000256" key="6">
    <source>
        <dbReference type="ARBA" id="ARBA00022989"/>
    </source>
</evidence>
<evidence type="ECO:0000256" key="2">
    <source>
        <dbReference type="ARBA" id="ARBA00010065"/>
    </source>
</evidence>
<dbReference type="NCBIfam" id="TIGR00546">
    <property type="entry name" value="lnt"/>
    <property type="match status" value="1"/>
</dbReference>
<keyword evidence="7 9" id="KW-0472">Membrane</keyword>
<keyword evidence="12" id="KW-1185">Reference proteome</keyword>
<reference evidence="11 12" key="1">
    <citation type="submission" date="2021-12" db="EMBL/GenBank/DDBJ databases">
        <title>Genome sequencing of bacteria with rrn-lacking chromosome and rrn-plasmid.</title>
        <authorList>
            <person name="Anda M."/>
            <person name="Iwasaki W."/>
        </authorList>
    </citation>
    <scope>NUCLEOTIDE SEQUENCE [LARGE SCALE GENOMIC DNA]</scope>
    <source>
        <strain evidence="11 12">NBRC 101262</strain>
    </source>
</reference>
<keyword evidence="6 9" id="KW-1133">Transmembrane helix</keyword>
<feature type="transmembrane region" description="Helical" evidence="9">
    <location>
        <begin position="62"/>
        <end position="81"/>
    </location>
</feature>
<dbReference type="Pfam" id="PF00795">
    <property type="entry name" value="CN_hydrolase"/>
    <property type="match status" value="1"/>
</dbReference>
<dbReference type="Proteomes" id="UP001354989">
    <property type="component" value="Chromosome"/>
</dbReference>
<dbReference type="CDD" id="cd07571">
    <property type="entry name" value="ALP_N-acyl_transferase"/>
    <property type="match status" value="1"/>
</dbReference>
<feature type="transmembrane region" description="Helical" evidence="9">
    <location>
        <begin position="157"/>
        <end position="184"/>
    </location>
</feature>
<sequence length="549" mass="63783">MNNQLRYKKIFPLLLSGVSGLFFWLAWPDMPLTFLLFFIFVPVFAIRQNLIDRKVEKVGRKFFGWAYLTVLLWNITTTWWVGYATAVGAGAMLLTNSLLMTLPLMGYHFVRKRMPAFFSYLSFVIFWLTFENIHLNWGLSWPWLNLGNGFADYYKWIQWYSVTGVGGGTLWILLLNIAFYQILFQFDAIYKGIFRWLSLSYLTLFGIGLPVGISYWMYNTYTEQGEEVEFVVMQPNIDPYTEKFANTEHFIPFAEQLNRFITLSEEKITDSTAFLLWPESALDKLFLQKDFNNYSEGRRIFQFKKSHPDLNLLTGLTTYVRYEQAKEKPTVTARFRKDVGYYDVYNAGLFVSDQMKESFYHKSKLVPGVEATPYPWLFDFLTQTVFNMGGTTGNYGVQKERTVFYSKDSIGIAPSICYESIYGDFMASYVRNGANFITIITNDGWWKDTPGHRQHLDYARLRAIENRRSVARSANTGTSAFINQRGDVSQPTKYWTQAVIKEKLHANKALTFYTKNGDYIGRTAQWLAIFFLLSAFVKGKTKGLIDEEL</sequence>
<evidence type="ECO:0000256" key="7">
    <source>
        <dbReference type="ARBA" id="ARBA00023136"/>
    </source>
</evidence>
<comment type="function">
    <text evidence="9">Catalyzes the phospholipid dependent N-acylation of the N-terminal cysteine of apolipoprotein, the last step in lipoprotein maturation.</text>
</comment>
<dbReference type="RefSeq" id="WP_332919369.1">
    <property type="nucleotide sequence ID" value="NZ_AP025292.1"/>
</dbReference>
<feature type="transmembrane region" description="Helical" evidence="9">
    <location>
        <begin position="117"/>
        <end position="137"/>
    </location>
</feature>
<feature type="transmembrane region" description="Helical" evidence="9">
    <location>
        <begin position="196"/>
        <end position="218"/>
    </location>
</feature>
<evidence type="ECO:0000313" key="11">
    <source>
        <dbReference type="EMBL" id="BDC97755.1"/>
    </source>
</evidence>
<dbReference type="InterPro" id="IPR036526">
    <property type="entry name" value="C-N_Hydrolase_sf"/>
</dbReference>
<dbReference type="Gene3D" id="3.60.110.10">
    <property type="entry name" value="Carbon-nitrogen hydrolase"/>
    <property type="match status" value="1"/>
</dbReference>
<feature type="domain" description="CN hydrolase" evidence="10">
    <location>
        <begin position="233"/>
        <end position="506"/>
    </location>
</feature>
<dbReference type="PANTHER" id="PTHR38686:SF1">
    <property type="entry name" value="APOLIPOPROTEIN N-ACYLTRANSFERASE"/>
    <property type="match status" value="1"/>
</dbReference>
<evidence type="ECO:0000256" key="9">
    <source>
        <dbReference type="HAMAP-Rule" id="MF_01148"/>
    </source>
</evidence>
<organism evidence="11 12">
    <name type="scientific">Persicobacter psychrovividus</name>
    <dbReference type="NCBI Taxonomy" id="387638"/>
    <lineage>
        <taxon>Bacteria</taxon>
        <taxon>Pseudomonadati</taxon>
        <taxon>Bacteroidota</taxon>
        <taxon>Cytophagia</taxon>
        <taxon>Cytophagales</taxon>
        <taxon>Persicobacteraceae</taxon>
        <taxon>Persicobacter</taxon>
    </lineage>
</organism>
<comment type="pathway">
    <text evidence="9">Protein modification; lipoprotein biosynthesis (N-acyl transfer).</text>
</comment>
<comment type="catalytic activity">
    <reaction evidence="9">
        <text>N-terminal S-1,2-diacyl-sn-glyceryl-L-cysteinyl-[lipoprotein] + a glycerophospholipid = N-acyl-S-1,2-diacyl-sn-glyceryl-L-cysteinyl-[lipoprotein] + a 2-acyl-sn-glycero-3-phospholipid + H(+)</text>
        <dbReference type="Rhea" id="RHEA:48228"/>
        <dbReference type="Rhea" id="RHEA-COMP:14681"/>
        <dbReference type="Rhea" id="RHEA-COMP:14684"/>
        <dbReference type="ChEBI" id="CHEBI:15378"/>
        <dbReference type="ChEBI" id="CHEBI:136912"/>
        <dbReference type="ChEBI" id="CHEBI:140656"/>
        <dbReference type="ChEBI" id="CHEBI:140657"/>
        <dbReference type="ChEBI" id="CHEBI:140660"/>
        <dbReference type="EC" id="2.3.1.269"/>
    </reaction>
</comment>
<evidence type="ECO:0000256" key="1">
    <source>
        <dbReference type="ARBA" id="ARBA00004651"/>
    </source>
</evidence>
<evidence type="ECO:0000256" key="8">
    <source>
        <dbReference type="ARBA" id="ARBA00023315"/>
    </source>
</evidence>
<comment type="caution">
    <text evidence="9">Lacks conserved residue(s) required for the propagation of feature annotation.</text>
</comment>
<evidence type="ECO:0000313" key="12">
    <source>
        <dbReference type="Proteomes" id="UP001354989"/>
    </source>
</evidence>
<name>A0ABM7VA12_9BACT</name>
<accession>A0ABM7VA12</accession>
<gene>
    <name evidence="9 11" type="primary">lnt</name>
    <name evidence="11" type="ORF">PEPS_00360</name>
</gene>
<keyword evidence="3 9" id="KW-1003">Cell membrane</keyword>
<keyword evidence="4 9" id="KW-0808">Transferase</keyword>
<protein>
    <recommendedName>
        <fullName evidence="9">Apolipoprotein N-acyltransferase</fullName>
        <shortName evidence="9">ALP N-acyltransferase</shortName>
        <ecNumber evidence="9">2.3.1.269</ecNumber>
    </recommendedName>
</protein>
<feature type="transmembrane region" description="Helical" evidence="9">
    <location>
        <begin position="87"/>
        <end position="110"/>
    </location>
</feature>
<keyword evidence="5 9" id="KW-0812">Transmembrane</keyword>
<dbReference type="InterPro" id="IPR004563">
    <property type="entry name" value="Apolipo_AcylTrfase"/>
</dbReference>
<evidence type="ECO:0000256" key="5">
    <source>
        <dbReference type="ARBA" id="ARBA00022692"/>
    </source>
</evidence>
<keyword evidence="8 9" id="KW-0012">Acyltransferase</keyword>
<evidence type="ECO:0000256" key="4">
    <source>
        <dbReference type="ARBA" id="ARBA00022679"/>
    </source>
</evidence>
<dbReference type="InterPro" id="IPR045378">
    <property type="entry name" value="LNT_N"/>
</dbReference>
<comment type="subcellular location">
    <subcellularLocation>
        <location evidence="1 9">Cell membrane</location>
        <topology evidence="1 9">Multi-pass membrane protein</topology>
    </subcellularLocation>
</comment>
<evidence type="ECO:0000259" key="10">
    <source>
        <dbReference type="PROSITE" id="PS50263"/>
    </source>
</evidence>
<dbReference type="PANTHER" id="PTHR38686">
    <property type="entry name" value="APOLIPOPROTEIN N-ACYLTRANSFERASE"/>
    <property type="match status" value="1"/>
</dbReference>
<dbReference type="EMBL" id="AP025292">
    <property type="protein sequence ID" value="BDC97755.1"/>
    <property type="molecule type" value="Genomic_DNA"/>
</dbReference>
<dbReference type="InterPro" id="IPR003010">
    <property type="entry name" value="C-N_Hydrolase"/>
</dbReference>
<dbReference type="EC" id="2.3.1.269" evidence="9"/>
<proteinExistence type="inferred from homology"/>
<dbReference type="SUPFAM" id="SSF56317">
    <property type="entry name" value="Carbon-nitrogen hydrolase"/>
    <property type="match status" value="1"/>
</dbReference>
<dbReference type="Pfam" id="PF20154">
    <property type="entry name" value="LNT_N"/>
    <property type="match status" value="1"/>
</dbReference>
<comment type="similarity">
    <text evidence="2 9">Belongs to the CN hydrolase family. Apolipoprotein N-acyltransferase subfamily.</text>
</comment>
<dbReference type="PROSITE" id="PS50263">
    <property type="entry name" value="CN_HYDROLASE"/>
    <property type="match status" value="1"/>
</dbReference>